<dbReference type="GO" id="GO:0003677">
    <property type="term" value="F:DNA binding"/>
    <property type="evidence" value="ECO:0007669"/>
    <property type="project" value="InterPro"/>
</dbReference>
<dbReference type="EMBL" id="CP027753">
    <property type="protein sequence ID" value="AZE47993.1"/>
    <property type="molecule type" value="Genomic_DNA"/>
</dbReference>
<dbReference type="AlphaFoldDB" id="A0A3G7TLN1"/>
<proteinExistence type="predicted"/>
<dbReference type="SUPFAM" id="SSF56349">
    <property type="entry name" value="DNA breaking-rejoining enzymes"/>
    <property type="match status" value="1"/>
</dbReference>
<accession>A0A3G7TLN1</accession>
<evidence type="ECO:0000313" key="2">
    <source>
        <dbReference type="Proteomes" id="UP000268048"/>
    </source>
</evidence>
<gene>
    <name evidence="1" type="ORF">C4K04_2319</name>
</gene>
<name>A0A3G7TLN1_9PSED</name>
<dbReference type="RefSeq" id="WP_241177247.1">
    <property type="nucleotide sequence ID" value="NZ_CP027753.1"/>
</dbReference>
<dbReference type="Proteomes" id="UP000268048">
    <property type="component" value="Chromosome"/>
</dbReference>
<organism evidence="1 2">
    <name type="scientific">Pseudomonas chlororaphis</name>
    <dbReference type="NCBI Taxonomy" id="587753"/>
    <lineage>
        <taxon>Bacteria</taxon>
        <taxon>Pseudomonadati</taxon>
        <taxon>Pseudomonadota</taxon>
        <taxon>Gammaproteobacteria</taxon>
        <taxon>Pseudomonadales</taxon>
        <taxon>Pseudomonadaceae</taxon>
        <taxon>Pseudomonas</taxon>
    </lineage>
</organism>
<dbReference type="InterPro" id="IPR011010">
    <property type="entry name" value="DNA_brk_join_enz"/>
</dbReference>
<evidence type="ECO:0000313" key="1">
    <source>
        <dbReference type="EMBL" id="AZE47993.1"/>
    </source>
</evidence>
<sequence>MDKGYTARPPEEIKFKLERYRQDLGDRLIGQMDVLAMAEYLDQLSNNAYTKHSGLWVQTFAFAAAKDLAERNNAELTLVKKEAEKKRQRHTLDGLKSIINAATTTQCLKRVIRLALVSLQHREDIVTWFKSTVDMDKNTLTVSPGKTLGMKNRFT</sequence>
<protein>
    <submittedName>
        <fullName evidence="1">Integrase</fullName>
    </submittedName>
</protein>
<reference evidence="1 2" key="1">
    <citation type="submission" date="2018-03" db="EMBL/GenBank/DDBJ databases">
        <title>Diversity of phytobeneficial traits revealed by whole-genome analysis of worldwide-isolated phenazine-producing Pseudomonas spp.</title>
        <authorList>
            <person name="Biessy A."/>
            <person name="Novinscak A."/>
            <person name="Blom J."/>
            <person name="Leger G."/>
            <person name="Thomashow L.S."/>
            <person name="Cazorla F.M."/>
            <person name="Josic D."/>
            <person name="Filion M."/>
        </authorList>
    </citation>
    <scope>NUCLEOTIDE SEQUENCE [LARGE SCALE GENOMIC DNA]</scope>
    <source>
        <strain evidence="1 2">B25</strain>
    </source>
</reference>